<dbReference type="GO" id="GO:0006355">
    <property type="term" value="P:regulation of DNA-templated transcription"/>
    <property type="evidence" value="ECO:0007669"/>
    <property type="project" value="InterPro"/>
</dbReference>
<evidence type="ECO:0000256" key="5">
    <source>
        <dbReference type="ARBA" id="ARBA00022990"/>
    </source>
</evidence>
<dbReference type="GO" id="GO:0006974">
    <property type="term" value="P:DNA damage response"/>
    <property type="evidence" value="ECO:0007669"/>
    <property type="project" value="UniProtKB-KW"/>
</dbReference>
<dbReference type="InterPro" id="IPR051236">
    <property type="entry name" value="HAT_RTT109-like"/>
</dbReference>
<dbReference type="InterPro" id="IPR016849">
    <property type="entry name" value="Rtt109"/>
</dbReference>
<feature type="compositionally biased region" description="Polar residues" evidence="10">
    <location>
        <begin position="333"/>
        <end position="343"/>
    </location>
</feature>
<evidence type="ECO:0000256" key="4">
    <source>
        <dbReference type="ARBA" id="ARBA00022763"/>
    </source>
</evidence>
<dbReference type="KEGG" id="pchm:VFPPC_06467"/>
<evidence type="ECO:0000256" key="2">
    <source>
        <dbReference type="ARBA" id="ARBA00013184"/>
    </source>
</evidence>
<reference evidence="11 12" key="1">
    <citation type="journal article" date="2016" name="PLoS Pathog.">
        <title>Biosynthesis of antibiotic leucinostatins in bio-control fungus Purpureocillium lilacinum and their inhibition on phytophthora revealed by genome mining.</title>
        <authorList>
            <person name="Wang G."/>
            <person name="Liu Z."/>
            <person name="Lin R."/>
            <person name="Li E."/>
            <person name="Mao Z."/>
            <person name="Ling J."/>
            <person name="Yang Y."/>
            <person name="Yin W.B."/>
            <person name="Xie B."/>
        </authorList>
    </citation>
    <scope>NUCLEOTIDE SEQUENCE [LARGE SCALE GENOMIC DNA]</scope>
    <source>
        <strain evidence="11">170</strain>
    </source>
</reference>
<dbReference type="SMART" id="SM01250">
    <property type="entry name" value="KAT11"/>
    <property type="match status" value="1"/>
</dbReference>
<keyword evidence="3" id="KW-0808">Transferase</keyword>
<sequence length="548" mass="61159">MATPSEAIACDTGLADRLRLVLPKDIPFTLHHVSTPPRKTDALYSAPPNERPDRTYCENHFLTVSIDLPQSAVPSQNGNTPQNSSEPNKQVVVLGIEIFIYTTAHSTTLFVSKADSTGYLPLLNLPKGTPSPIREVCAAFVDYLVAVRRRPDIPFIVSLFARSQGQYLFPGSVDHGAKHVLDDRGLIKWWCRVLDPLITSPPSGRDSWKNAKGYLVIPGLDAYETRAFIPRTAAAASSWSLTHPLERISHYTREFDWVPPRCLIPRFPDDPKSRFRDELDEEAGRSGPMKTSGSWKTVKTLDMFWEMMAYRQECSSGRMTGFIWVVFDDKTPQTDQDQSTVTPETPKKQRNGAVMAPNTTPRKLFPSKTDKSDKQPKKKSEKKKIKLKGPIKPRQPQAKTAQRNHFLKVPVHSPYYYWPQDGRGSRIVNETMYKRITELMLHLDFSSKDKAVTSSRRWTKEVGQGGDWGVRVVGAREPTLTAVEGAEGAEVNNLSGLVKRKRADTSGDGVNVLGAGLVKKKAKDEAESQPGVNVLTAGLVRKKPKAEE</sequence>
<organism evidence="11 12">
    <name type="scientific">Pochonia chlamydosporia 170</name>
    <dbReference type="NCBI Taxonomy" id="1380566"/>
    <lineage>
        <taxon>Eukaryota</taxon>
        <taxon>Fungi</taxon>
        <taxon>Dikarya</taxon>
        <taxon>Ascomycota</taxon>
        <taxon>Pezizomycotina</taxon>
        <taxon>Sordariomycetes</taxon>
        <taxon>Hypocreomycetidae</taxon>
        <taxon>Hypocreales</taxon>
        <taxon>Clavicipitaceae</taxon>
        <taxon>Pochonia</taxon>
    </lineage>
</organism>
<comment type="catalytic activity">
    <reaction evidence="9">
        <text>L-lysyl-[histone] + acetyl-CoA = N(6)-acetyl-L-lysyl-[histone] + CoA + H(+)</text>
        <dbReference type="Rhea" id="RHEA:21992"/>
        <dbReference type="Rhea" id="RHEA-COMP:9845"/>
        <dbReference type="Rhea" id="RHEA-COMP:11338"/>
        <dbReference type="ChEBI" id="CHEBI:15378"/>
        <dbReference type="ChEBI" id="CHEBI:29969"/>
        <dbReference type="ChEBI" id="CHEBI:57287"/>
        <dbReference type="ChEBI" id="CHEBI:57288"/>
        <dbReference type="ChEBI" id="CHEBI:61930"/>
        <dbReference type="EC" id="2.3.1.48"/>
    </reaction>
    <physiologicalReaction direction="left-to-right" evidence="9">
        <dbReference type="Rhea" id="RHEA:21993"/>
    </physiologicalReaction>
</comment>
<dbReference type="InterPro" id="IPR013178">
    <property type="entry name" value="Histone_AcTrfase_Rtt109/CBP"/>
</dbReference>
<name>A0A179FJY7_METCM</name>
<evidence type="ECO:0000256" key="3">
    <source>
        <dbReference type="ARBA" id="ARBA00022679"/>
    </source>
</evidence>
<evidence type="ECO:0000256" key="7">
    <source>
        <dbReference type="ARBA" id="ARBA00023163"/>
    </source>
</evidence>
<dbReference type="AlphaFoldDB" id="A0A179FJY7"/>
<dbReference type="GO" id="GO:0005634">
    <property type="term" value="C:nucleus"/>
    <property type="evidence" value="ECO:0007669"/>
    <property type="project" value="UniProtKB-SubCell"/>
</dbReference>
<feature type="region of interest" description="Disordered" evidence="10">
    <location>
        <begin position="274"/>
        <end position="293"/>
    </location>
</feature>
<dbReference type="EMBL" id="LSBJ02000005">
    <property type="protein sequence ID" value="OAQ65353.1"/>
    <property type="molecule type" value="Genomic_DNA"/>
</dbReference>
<dbReference type="STRING" id="1380566.A0A179FJY7"/>
<evidence type="ECO:0000256" key="10">
    <source>
        <dbReference type="SAM" id="MobiDB-lite"/>
    </source>
</evidence>
<keyword evidence="12" id="KW-1185">Reference proteome</keyword>
<dbReference type="OrthoDB" id="3361892at2759"/>
<dbReference type="Proteomes" id="UP000078397">
    <property type="component" value="Unassembled WGS sequence"/>
</dbReference>
<dbReference type="GeneID" id="28849491"/>
<dbReference type="PROSITE" id="PS51728">
    <property type="entry name" value="RTT109_HAT"/>
    <property type="match status" value="1"/>
</dbReference>
<proteinExistence type="predicted"/>
<dbReference type="PANTHER" id="PTHR31571">
    <property type="entry name" value="ALTERED INHERITANCE OF MITOCHONDRIA PROTEIN 6"/>
    <property type="match status" value="1"/>
</dbReference>
<evidence type="ECO:0000256" key="6">
    <source>
        <dbReference type="ARBA" id="ARBA00023015"/>
    </source>
</evidence>
<accession>A0A179FJY7</accession>
<dbReference type="PANTHER" id="PTHR31571:SF2">
    <property type="entry name" value="HISTONE ACETYLTRANSFERASE RTT109"/>
    <property type="match status" value="1"/>
</dbReference>
<evidence type="ECO:0000256" key="9">
    <source>
        <dbReference type="ARBA" id="ARBA00048940"/>
    </source>
</evidence>
<evidence type="ECO:0000256" key="8">
    <source>
        <dbReference type="ARBA" id="ARBA00023242"/>
    </source>
</evidence>
<evidence type="ECO:0000313" key="12">
    <source>
        <dbReference type="Proteomes" id="UP000078397"/>
    </source>
</evidence>
<keyword evidence="4" id="KW-0227">DNA damage</keyword>
<keyword evidence="8" id="KW-0539">Nucleus</keyword>
<dbReference type="Pfam" id="PF08214">
    <property type="entry name" value="HAT_KAT11"/>
    <property type="match status" value="1"/>
</dbReference>
<comment type="subcellular location">
    <subcellularLocation>
        <location evidence="1">Nucleus</location>
    </subcellularLocation>
</comment>
<comment type="caution">
    <text evidence="11">The sequence shown here is derived from an EMBL/GenBank/DDBJ whole genome shotgun (WGS) entry which is preliminary data.</text>
</comment>
<gene>
    <name evidence="11" type="ORF">VFPPC_06467</name>
</gene>
<keyword evidence="5" id="KW-0007">Acetylation</keyword>
<dbReference type="GO" id="GO:0032931">
    <property type="term" value="F:histone H3K56 acetyltransferase activity"/>
    <property type="evidence" value="ECO:0007669"/>
    <property type="project" value="TreeGrafter"/>
</dbReference>
<protein>
    <recommendedName>
        <fullName evidence="2">histone acetyltransferase</fullName>
        <ecNumber evidence="2">2.3.1.48</ecNumber>
    </recommendedName>
</protein>
<dbReference type="RefSeq" id="XP_018142667.1">
    <property type="nucleotide sequence ID" value="XM_018285497.1"/>
</dbReference>
<evidence type="ECO:0000256" key="1">
    <source>
        <dbReference type="ARBA" id="ARBA00004123"/>
    </source>
</evidence>
<dbReference type="EC" id="2.3.1.48" evidence="2"/>
<feature type="region of interest" description="Disordered" evidence="10">
    <location>
        <begin position="333"/>
        <end position="401"/>
    </location>
</feature>
<keyword evidence="7" id="KW-0804">Transcription</keyword>
<evidence type="ECO:0000313" key="11">
    <source>
        <dbReference type="EMBL" id="OAQ65353.1"/>
    </source>
</evidence>
<feature type="compositionally biased region" description="Basic residues" evidence="10">
    <location>
        <begin position="376"/>
        <end position="391"/>
    </location>
</feature>
<keyword evidence="6" id="KW-0805">Transcription regulation</keyword>